<proteinExistence type="inferred from homology"/>
<comment type="catalytic activity">
    <reaction evidence="1">
        <text>ATP + H2O = ADP + phosphate + H(+)</text>
        <dbReference type="Rhea" id="RHEA:13065"/>
        <dbReference type="ChEBI" id="CHEBI:15377"/>
        <dbReference type="ChEBI" id="CHEBI:15378"/>
        <dbReference type="ChEBI" id="CHEBI:30616"/>
        <dbReference type="ChEBI" id="CHEBI:43474"/>
        <dbReference type="ChEBI" id="CHEBI:456216"/>
        <dbReference type="EC" id="5.6.2.3"/>
    </reaction>
</comment>
<evidence type="ECO:0000313" key="3">
    <source>
        <dbReference type="EMBL" id="KAF0708338.1"/>
    </source>
</evidence>
<comment type="caution">
    <text evidence="3">The sequence shown here is derived from an EMBL/GenBank/DDBJ whole genome shotgun (WGS) entry which is preliminary data.</text>
</comment>
<keyword evidence="1" id="KW-0547">Nucleotide-binding</keyword>
<dbReference type="Gene3D" id="3.40.50.300">
    <property type="entry name" value="P-loop containing nucleotide triphosphate hydrolases"/>
    <property type="match status" value="2"/>
</dbReference>
<dbReference type="AlphaFoldDB" id="A0A6G0VTZ2"/>
<dbReference type="EC" id="5.6.2.3" evidence="1"/>
<dbReference type="EMBL" id="VUJU01012212">
    <property type="protein sequence ID" value="KAF0708338.1"/>
    <property type="molecule type" value="Genomic_DNA"/>
</dbReference>
<dbReference type="OrthoDB" id="6630502at2759"/>
<sequence>GGIDVILIGDLRQAPPVRATLIYKTIKTRMISPHIWRHLKFFQLQQVMRQANAKFSSILTKIGNGDVLEKSELEIIEARFFKKAETEQLSPHGIRLFQTNVVVDTYNNAILQKSPDKVISIATDVITGAKSAEQEATFRLQLHKKSIIDTGSLPYQITFVKGMYYLITTNIDVTDGLVNGAIGRLFNFTLNEDNIVRRVWLEFCGSTKVGQKIRKKAASLAFRSNVNNLAVPIELRTSNIMMTRDKKIIVKRKHFPLISACAMTIHKSQGGSFDQIVYEYDRRHPQQLVYVALSRVTSIEGHRYACG</sequence>
<dbReference type="Gene3D" id="2.30.30.940">
    <property type="match status" value="1"/>
</dbReference>
<dbReference type="GO" id="GO:0006310">
    <property type="term" value="P:DNA recombination"/>
    <property type="evidence" value="ECO:0007669"/>
    <property type="project" value="UniProtKB-KW"/>
</dbReference>
<evidence type="ECO:0000313" key="4">
    <source>
        <dbReference type="Proteomes" id="UP000478052"/>
    </source>
</evidence>
<dbReference type="Proteomes" id="UP000478052">
    <property type="component" value="Unassembled WGS sequence"/>
</dbReference>
<dbReference type="InterPro" id="IPR051055">
    <property type="entry name" value="PIF1_helicase"/>
</dbReference>
<reference evidence="3 4" key="1">
    <citation type="submission" date="2019-08" db="EMBL/GenBank/DDBJ databases">
        <title>Whole genome of Aphis craccivora.</title>
        <authorList>
            <person name="Voronova N.V."/>
            <person name="Shulinski R.S."/>
            <person name="Bandarenka Y.V."/>
            <person name="Zhorov D.G."/>
            <person name="Warner D."/>
        </authorList>
    </citation>
    <scope>NUCLEOTIDE SEQUENCE [LARGE SCALE GENOMIC DNA]</scope>
    <source>
        <strain evidence="3">180601</strain>
        <tissue evidence="3">Whole Body</tissue>
    </source>
</reference>
<gene>
    <name evidence="3" type="ORF">FWK35_00036626</name>
</gene>
<accession>A0A6G0VTZ2</accession>
<protein>
    <recommendedName>
        <fullName evidence="1">ATP-dependent DNA helicase</fullName>
        <ecNumber evidence="1">5.6.2.3</ecNumber>
    </recommendedName>
</protein>
<keyword evidence="1" id="KW-0378">Hydrolase</keyword>
<evidence type="ECO:0000256" key="1">
    <source>
        <dbReference type="RuleBase" id="RU363044"/>
    </source>
</evidence>
<dbReference type="PANTHER" id="PTHR47642">
    <property type="entry name" value="ATP-DEPENDENT DNA HELICASE"/>
    <property type="match status" value="1"/>
</dbReference>
<dbReference type="GO" id="GO:0043139">
    <property type="term" value="F:5'-3' DNA helicase activity"/>
    <property type="evidence" value="ECO:0007669"/>
    <property type="project" value="UniProtKB-EC"/>
</dbReference>
<dbReference type="InterPro" id="IPR010285">
    <property type="entry name" value="DNA_helicase_pif1-like_DEAD"/>
</dbReference>
<keyword evidence="1" id="KW-0227">DNA damage</keyword>
<evidence type="ECO:0000259" key="2">
    <source>
        <dbReference type="Pfam" id="PF05970"/>
    </source>
</evidence>
<dbReference type="GO" id="GO:0006281">
    <property type="term" value="P:DNA repair"/>
    <property type="evidence" value="ECO:0007669"/>
    <property type="project" value="UniProtKB-KW"/>
</dbReference>
<organism evidence="3 4">
    <name type="scientific">Aphis craccivora</name>
    <name type="common">Cowpea aphid</name>
    <dbReference type="NCBI Taxonomy" id="307492"/>
    <lineage>
        <taxon>Eukaryota</taxon>
        <taxon>Metazoa</taxon>
        <taxon>Ecdysozoa</taxon>
        <taxon>Arthropoda</taxon>
        <taxon>Hexapoda</taxon>
        <taxon>Insecta</taxon>
        <taxon>Pterygota</taxon>
        <taxon>Neoptera</taxon>
        <taxon>Paraneoptera</taxon>
        <taxon>Hemiptera</taxon>
        <taxon>Sternorrhyncha</taxon>
        <taxon>Aphidomorpha</taxon>
        <taxon>Aphidoidea</taxon>
        <taxon>Aphididae</taxon>
        <taxon>Aphidini</taxon>
        <taxon>Aphis</taxon>
        <taxon>Aphis</taxon>
    </lineage>
</organism>
<dbReference type="CDD" id="cd18809">
    <property type="entry name" value="SF1_C_RecD"/>
    <property type="match status" value="1"/>
</dbReference>
<keyword evidence="1" id="KW-0233">DNA recombination</keyword>
<dbReference type="PANTHER" id="PTHR47642:SF6">
    <property type="entry name" value="ATP-DEPENDENT DNA HELICASE"/>
    <property type="match status" value="1"/>
</dbReference>
<comment type="cofactor">
    <cofactor evidence="1">
        <name>Mg(2+)</name>
        <dbReference type="ChEBI" id="CHEBI:18420"/>
    </cofactor>
</comment>
<comment type="similarity">
    <text evidence="1">Belongs to the helicase family.</text>
</comment>
<dbReference type="Pfam" id="PF05970">
    <property type="entry name" value="PIF1"/>
    <property type="match status" value="1"/>
</dbReference>
<dbReference type="GO" id="GO:0000723">
    <property type="term" value="P:telomere maintenance"/>
    <property type="evidence" value="ECO:0007669"/>
    <property type="project" value="InterPro"/>
</dbReference>
<dbReference type="GO" id="GO:0005524">
    <property type="term" value="F:ATP binding"/>
    <property type="evidence" value="ECO:0007669"/>
    <property type="project" value="UniProtKB-KW"/>
</dbReference>
<feature type="non-terminal residue" evidence="3">
    <location>
        <position position="1"/>
    </location>
</feature>
<dbReference type="SUPFAM" id="SSF52540">
    <property type="entry name" value="P-loop containing nucleoside triphosphate hydrolases"/>
    <property type="match status" value="1"/>
</dbReference>
<dbReference type="InterPro" id="IPR027417">
    <property type="entry name" value="P-loop_NTPase"/>
</dbReference>
<keyword evidence="4" id="KW-1185">Reference proteome</keyword>
<feature type="domain" description="DNA helicase Pif1-like DEAD-box helicase" evidence="2">
    <location>
        <begin position="1"/>
        <end position="70"/>
    </location>
</feature>
<keyword evidence="1" id="KW-0234">DNA repair</keyword>
<keyword evidence="1 3" id="KW-0347">Helicase</keyword>
<dbReference type="GO" id="GO:0016787">
    <property type="term" value="F:hydrolase activity"/>
    <property type="evidence" value="ECO:0007669"/>
    <property type="project" value="UniProtKB-KW"/>
</dbReference>
<keyword evidence="1" id="KW-0067">ATP-binding</keyword>
<name>A0A6G0VTZ2_APHCR</name>